<evidence type="ECO:0000313" key="5">
    <source>
        <dbReference type="EMBL" id="VYU34621.1"/>
    </source>
</evidence>
<feature type="site" description="Important for autoinhibition of adenylyltransferase activity" evidence="3">
    <location>
        <position position="34"/>
    </location>
</feature>
<dbReference type="InterPro" id="IPR003812">
    <property type="entry name" value="Fido"/>
</dbReference>
<evidence type="ECO:0000259" key="4">
    <source>
        <dbReference type="PROSITE" id="PS51459"/>
    </source>
</evidence>
<evidence type="ECO:0000256" key="3">
    <source>
        <dbReference type="PIRSR" id="PIRSR640198-3"/>
    </source>
</evidence>
<dbReference type="Gene3D" id="1.10.3290.10">
    <property type="entry name" value="Fido-like domain"/>
    <property type="match status" value="1"/>
</dbReference>
<dbReference type="AlphaFoldDB" id="A0A6N3E799"/>
<dbReference type="SUPFAM" id="SSF140931">
    <property type="entry name" value="Fic-like"/>
    <property type="match status" value="1"/>
</dbReference>
<accession>A0A6N3E799</accession>
<dbReference type="InterPro" id="IPR040198">
    <property type="entry name" value="Fido_containing"/>
</dbReference>
<organism evidence="5">
    <name type="scientific">Collinsella aerofaciens</name>
    <dbReference type="NCBI Taxonomy" id="74426"/>
    <lineage>
        <taxon>Bacteria</taxon>
        <taxon>Bacillati</taxon>
        <taxon>Actinomycetota</taxon>
        <taxon>Coriobacteriia</taxon>
        <taxon>Coriobacteriales</taxon>
        <taxon>Coriobacteriaceae</taxon>
        <taxon>Collinsella</taxon>
    </lineage>
</organism>
<dbReference type="PANTHER" id="PTHR13504:SF38">
    <property type="entry name" value="FIDO DOMAIN-CONTAINING PROTEIN"/>
    <property type="match status" value="1"/>
</dbReference>
<gene>
    <name evidence="5" type="ORF">CALFYP39_02082</name>
</gene>
<name>A0A6N3E799_9ACTN</name>
<dbReference type="PROSITE" id="PS51459">
    <property type="entry name" value="FIDO"/>
    <property type="match status" value="1"/>
</dbReference>
<keyword evidence="2" id="KW-0547">Nucleotide-binding</keyword>
<feature type="active site" evidence="1">
    <location>
        <position position="161"/>
    </location>
</feature>
<keyword evidence="2" id="KW-0067">ATP-binding</keyword>
<dbReference type="Pfam" id="PF02661">
    <property type="entry name" value="Fic"/>
    <property type="match status" value="1"/>
</dbReference>
<evidence type="ECO:0000256" key="2">
    <source>
        <dbReference type="PIRSR" id="PIRSR640198-2"/>
    </source>
</evidence>
<protein>
    <submittedName>
        <fullName evidence="5">Fic/DOC family protein</fullName>
    </submittedName>
</protein>
<evidence type="ECO:0000256" key="1">
    <source>
        <dbReference type="PIRSR" id="PIRSR640198-1"/>
    </source>
</evidence>
<reference evidence="5" key="1">
    <citation type="submission" date="2019-11" db="EMBL/GenBank/DDBJ databases">
        <authorList>
            <person name="Feng L."/>
        </authorList>
    </citation>
    <scope>NUCLEOTIDE SEQUENCE</scope>
    <source>
        <strain evidence="5">CaerofaciensLFYP39</strain>
    </source>
</reference>
<sequence>MIISANKMQTLKAAPNSAYEVILPEFLYHSNKIEGSTFTLDQIETLYVRNKVTGDHDFDDIIETKNSFKMFDRMVDTLGVELTPELLIEFETILHKGTTMAANGESGHFKYIPNRIRNSSVQVALPSDIPTAIPQLLAEWDVSPKDFESISRFHARFEHLHPFQDGNGRIGRLIMMKQCIENGVDLIVIDEKHADEYKSWMEIAQTQGNFRFFDEVLRKCQSSFDARMHEMGADFLIQHTPETLEEGKRSIDPSLPSTAKIQADLKALENKGRAANAPLSEGHNPHGV</sequence>
<feature type="binding site" evidence="2">
    <location>
        <begin position="165"/>
        <end position="172"/>
    </location>
    <ligand>
        <name>ATP</name>
        <dbReference type="ChEBI" id="CHEBI:30616"/>
    </ligand>
</feature>
<proteinExistence type="predicted"/>
<dbReference type="GO" id="GO:0005524">
    <property type="term" value="F:ATP binding"/>
    <property type="evidence" value="ECO:0007669"/>
    <property type="project" value="UniProtKB-KW"/>
</dbReference>
<dbReference type="EMBL" id="CACRTW010000049">
    <property type="protein sequence ID" value="VYU34621.1"/>
    <property type="molecule type" value="Genomic_DNA"/>
</dbReference>
<feature type="domain" description="Fido" evidence="4">
    <location>
        <begin position="86"/>
        <end position="219"/>
    </location>
</feature>
<dbReference type="RefSeq" id="WP_156600711.1">
    <property type="nucleotide sequence ID" value="NZ_CACRTW010000049.1"/>
</dbReference>
<dbReference type="PANTHER" id="PTHR13504">
    <property type="entry name" value="FIDO DOMAIN-CONTAINING PROTEIN DDB_G0283145"/>
    <property type="match status" value="1"/>
</dbReference>
<dbReference type="InterPro" id="IPR036597">
    <property type="entry name" value="Fido-like_dom_sf"/>
</dbReference>